<dbReference type="SUPFAM" id="SSF75445">
    <property type="entry name" value="D-ribose-5-phosphate isomerase (RpiA), lid domain"/>
    <property type="match status" value="1"/>
</dbReference>
<dbReference type="InterPro" id="IPR037171">
    <property type="entry name" value="NagB/RpiA_transferase-like"/>
</dbReference>
<dbReference type="PANTHER" id="PTHR11934:SF0">
    <property type="entry name" value="RIBOSE-5-PHOSPHATE ISOMERASE"/>
    <property type="match status" value="1"/>
</dbReference>
<accession>A0A4Z0GXW0</accession>
<evidence type="ECO:0000256" key="2">
    <source>
        <dbReference type="NCBIfam" id="TIGR00021"/>
    </source>
</evidence>
<dbReference type="Proteomes" id="UP000297982">
    <property type="component" value="Unassembled WGS sequence"/>
</dbReference>
<dbReference type="EMBL" id="SRJC01000002">
    <property type="protein sequence ID" value="TGB02718.1"/>
    <property type="molecule type" value="Genomic_DNA"/>
</dbReference>
<evidence type="ECO:0000313" key="3">
    <source>
        <dbReference type="EMBL" id="TGB02718.1"/>
    </source>
</evidence>
<dbReference type="SUPFAM" id="SSF100950">
    <property type="entry name" value="NagB/RpiA/CoA transferase-like"/>
    <property type="match status" value="1"/>
</dbReference>
<dbReference type="STRING" id="192814.GCA_900166575_02948"/>
<sequence>MFTLCKERVKDTWDRTGRDRRTENFDTLRLETVCLFFSVFGNNSSKEVRLLKWNNRLAKKDSWSGEISNKDAKQRVADEVSRFVKNGDTIGVGSGSTSFLALQSIAERVKQENLEVLAIPTSLEAMMNCSKLGLKTTTLSAARPDWGFDGADEVDGQNRLIKGRGGALFAEKLVMASSPKTYILVDESKFVERLGEKFAVPIEVDPRAVHLVETSLERYAAREVTMRMAQSKDGPLITEAGNILLDVRFDHIEDGMEKELSSIPGVIETGLFIGYSVEILTV</sequence>
<keyword evidence="1 3" id="KW-0413">Isomerase</keyword>
<reference evidence="3 4" key="1">
    <citation type="journal article" date="2003" name="Int. J. Syst. Evol. Microbiol.">
        <title>Halobacillus salinus sp. nov., isolated from a salt lake on the coast of the East Sea in Korea.</title>
        <authorList>
            <person name="Yoon J.H."/>
            <person name="Kang K.H."/>
            <person name="Park Y.H."/>
        </authorList>
    </citation>
    <scope>NUCLEOTIDE SEQUENCE [LARGE SCALE GENOMIC DNA]</scope>
    <source>
        <strain evidence="3 4">HSL-3</strain>
    </source>
</reference>
<dbReference type="Gene3D" id="3.30.70.260">
    <property type="match status" value="1"/>
</dbReference>
<dbReference type="CDD" id="cd01398">
    <property type="entry name" value="RPI_A"/>
    <property type="match status" value="1"/>
</dbReference>
<dbReference type="NCBIfam" id="TIGR00021">
    <property type="entry name" value="rpiA"/>
    <property type="match status" value="1"/>
</dbReference>
<dbReference type="GO" id="GO:0005829">
    <property type="term" value="C:cytosol"/>
    <property type="evidence" value="ECO:0007669"/>
    <property type="project" value="TreeGrafter"/>
</dbReference>
<organism evidence="3 4">
    <name type="scientific">Halobacillus salinus</name>
    <dbReference type="NCBI Taxonomy" id="192814"/>
    <lineage>
        <taxon>Bacteria</taxon>
        <taxon>Bacillati</taxon>
        <taxon>Bacillota</taxon>
        <taxon>Bacilli</taxon>
        <taxon>Bacillales</taxon>
        <taxon>Bacillaceae</taxon>
        <taxon>Halobacillus</taxon>
    </lineage>
</organism>
<gene>
    <name evidence="3" type="primary">rpiA</name>
    <name evidence="3" type="ORF">E4663_11195</name>
</gene>
<dbReference type="PANTHER" id="PTHR11934">
    <property type="entry name" value="RIBOSE-5-PHOSPHATE ISOMERASE"/>
    <property type="match status" value="1"/>
</dbReference>
<dbReference type="Gene3D" id="3.40.50.1360">
    <property type="match status" value="1"/>
</dbReference>
<dbReference type="AlphaFoldDB" id="A0A4Z0GXW0"/>
<dbReference type="GO" id="GO:0004751">
    <property type="term" value="F:ribose-5-phosphate isomerase activity"/>
    <property type="evidence" value="ECO:0007669"/>
    <property type="project" value="UniProtKB-UniRule"/>
</dbReference>
<evidence type="ECO:0000313" key="4">
    <source>
        <dbReference type="Proteomes" id="UP000297982"/>
    </source>
</evidence>
<protein>
    <recommendedName>
        <fullName evidence="2">Ribose 5-phosphate isomerase A</fullName>
        <ecNumber evidence="2">5.3.1.6</ecNumber>
    </recommendedName>
</protein>
<dbReference type="GO" id="GO:0006014">
    <property type="term" value="P:D-ribose metabolic process"/>
    <property type="evidence" value="ECO:0007669"/>
    <property type="project" value="TreeGrafter"/>
</dbReference>
<keyword evidence="4" id="KW-1185">Reference proteome</keyword>
<dbReference type="InterPro" id="IPR004788">
    <property type="entry name" value="Ribose5P_isomerase_type_A"/>
</dbReference>
<name>A0A4Z0GXW0_9BACI</name>
<dbReference type="SMART" id="SM01134">
    <property type="entry name" value="DeoRC"/>
    <property type="match status" value="1"/>
</dbReference>
<evidence type="ECO:0000256" key="1">
    <source>
        <dbReference type="ARBA" id="ARBA00023235"/>
    </source>
</evidence>
<comment type="caution">
    <text evidence="3">The sequence shown here is derived from an EMBL/GenBank/DDBJ whole genome shotgun (WGS) entry which is preliminary data.</text>
</comment>
<dbReference type="Pfam" id="PF06026">
    <property type="entry name" value="Rib_5-P_isom_A"/>
    <property type="match status" value="1"/>
</dbReference>
<proteinExistence type="predicted"/>
<dbReference type="GO" id="GO:0009052">
    <property type="term" value="P:pentose-phosphate shunt, non-oxidative branch"/>
    <property type="evidence" value="ECO:0007669"/>
    <property type="project" value="InterPro"/>
</dbReference>
<dbReference type="EC" id="5.3.1.6" evidence="2"/>